<sequence>MPMIDTTITRFLTEADVTRLIDLNDAMEALSDMLTLEFAGAAKNFPKIQATYGDRSTLHALASLAETLDIAGFKTWINTPKGASSVMSVFEPNVGHLRAMIQAGGLGRLRTAAASGIATDWMAVPDADEMAVIGTGRQAMLQVAAVAAVRKLKRLRVYSPTEENRERFAAQARELFSFDVAAEPSLERAVDGVPIVTLITRSRKPFLAGAMLEANAHLNAVGAILPNSAEFEPDVFERAGRIVVDNVERVMASSKEFRDRFGEDISNWGNVETLGCIILAGRKPRTAGVSVFKAVGTGLADLAVARLVVERAEQQDVGVKIGKSPPAQPRWRAL</sequence>
<reference evidence="2 3" key="1">
    <citation type="submission" date="2018-05" db="EMBL/GenBank/DDBJ databases">
        <title>Genomic Encyclopedia of Type Strains, Phase IV (KMG-IV): sequencing the most valuable type-strain genomes for metagenomic binning, comparative biology and taxonomic classification.</title>
        <authorList>
            <person name="Goeker M."/>
        </authorList>
    </citation>
    <scope>NUCLEOTIDE SEQUENCE [LARGE SCALE GENOMIC DNA]</scope>
    <source>
        <strain evidence="2 3">DSM 6462</strain>
    </source>
</reference>
<dbReference type="Pfam" id="PF02423">
    <property type="entry name" value="OCD_Mu_crystall"/>
    <property type="match status" value="1"/>
</dbReference>
<gene>
    <name evidence="2" type="ORF">C7450_113163</name>
</gene>
<organism evidence="2 3">
    <name type="scientific">Chelatococcus asaccharovorans</name>
    <dbReference type="NCBI Taxonomy" id="28210"/>
    <lineage>
        <taxon>Bacteria</taxon>
        <taxon>Pseudomonadati</taxon>
        <taxon>Pseudomonadota</taxon>
        <taxon>Alphaproteobacteria</taxon>
        <taxon>Hyphomicrobiales</taxon>
        <taxon>Chelatococcaceae</taxon>
        <taxon>Chelatococcus</taxon>
    </lineage>
</organism>
<dbReference type="EMBL" id="QJJK01000013">
    <property type="protein sequence ID" value="PXW53675.1"/>
    <property type="molecule type" value="Genomic_DNA"/>
</dbReference>
<dbReference type="PANTHER" id="PTHR13812:SF19">
    <property type="entry name" value="KETIMINE REDUCTASE MU-CRYSTALLIN"/>
    <property type="match status" value="1"/>
</dbReference>
<dbReference type="InterPro" id="IPR023401">
    <property type="entry name" value="ODC_N"/>
</dbReference>
<dbReference type="AlphaFoldDB" id="A0A2V3TXF4"/>
<evidence type="ECO:0000313" key="2">
    <source>
        <dbReference type="EMBL" id="PXW53675.1"/>
    </source>
</evidence>
<keyword evidence="3" id="KW-1185">Reference proteome</keyword>
<accession>A0A2V3TXF4</accession>
<proteinExistence type="inferred from homology"/>
<dbReference type="GO" id="GO:0005737">
    <property type="term" value="C:cytoplasm"/>
    <property type="evidence" value="ECO:0007669"/>
    <property type="project" value="TreeGrafter"/>
</dbReference>
<comment type="caution">
    <text evidence="2">The sequence shown here is derived from an EMBL/GenBank/DDBJ whole genome shotgun (WGS) entry which is preliminary data.</text>
</comment>
<dbReference type="Gene3D" id="3.30.1780.10">
    <property type="entry name" value="ornithine cyclodeaminase, domain 1"/>
    <property type="match status" value="1"/>
</dbReference>
<dbReference type="Gene3D" id="3.40.50.720">
    <property type="entry name" value="NAD(P)-binding Rossmann-like Domain"/>
    <property type="match status" value="1"/>
</dbReference>
<comment type="similarity">
    <text evidence="1">Belongs to the ornithine cyclodeaminase/mu-crystallin family.</text>
</comment>
<dbReference type="InterPro" id="IPR003462">
    <property type="entry name" value="ODC_Mu_crystall"/>
</dbReference>
<dbReference type="SUPFAM" id="SSF51735">
    <property type="entry name" value="NAD(P)-binding Rossmann-fold domains"/>
    <property type="match status" value="1"/>
</dbReference>
<protein>
    <submittedName>
        <fullName evidence="2">Ornithine cyclodeaminase</fullName>
    </submittedName>
</protein>
<dbReference type="InterPro" id="IPR036291">
    <property type="entry name" value="NAD(P)-bd_dom_sf"/>
</dbReference>
<dbReference type="PIRSF" id="PIRSF001439">
    <property type="entry name" value="CryM"/>
    <property type="match status" value="1"/>
</dbReference>
<evidence type="ECO:0000313" key="3">
    <source>
        <dbReference type="Proteomes" id="UP000248021"/>
    </source>
</evidence>
<evidence type="ECO:0000256" key="1">
    <source>
        <dbReference type="ARBA" id="ARBA00008903"/>
    </source>
</evidence>
<dbReference type="Proteomes" id="UP000248021">
    <property type="component" value="Unassembled WGS sequence"/>
</dbReference>
<dbReference type="PANTHER" id="PTHR13812">
    <property type="entry name" value="KETIMINE REDUCTASE MU-CRYSTALLIN"/>
    <property type="match status" value="1"/>
</dbReference>
<name>A0A2V3TXF4_9HYPH</name>